<feature type="domain" description="N-acetyltransferase" evidence="4">
    <location>
        <begin position="6"/>
        <end position="94"/>
    </location>
</feature>
<dbReference type="InterPro" id="IPR031165">
    <property type="entry name" value="GNAT_YJDJ"/>
</dbReference>
<dbReference type="Proteomes" id="UP001175271">
    <property type="component" value="Unassembled WGS sequence"/>
</dbReference>
<evidence type="ECO:0000313" key="5">
    <source>
        <dbReference type="EMBL" id="KAK0397159.1"/>
    </source>
</evidence>
<dbReference type="InterPro" id="IPR045057">
    <property type="entry name" value="Gcn5-rel_NAT"/>
</dbReference>
<accession>A0AA39LHD7</accession>
<comment type="similarity">
    <text evidence="1">Belongs to the NATD1 family.</text>
</comment>
<dbReference type="PANTHER" id="PTHR31435:SF9">
    <property type="entry name" value="PROTEIN NATD1"/>
    <property type="match status" value="1"/>
</dbReference>
<dbReference type="AlphaFoldDB" id="A0AA39LHD7"/>
<gene>
    <name evidence="5" type="ORF">QR680_002011</name>
</gene>
<dbReference type="Gene3D" id="3.40.630.30">
    <property type="match status" value="1"/>
</dbReference>
<dbReference type="InterPro" id="IPR016181">
    <property type="entry name" value="Acyl_CoA_acyltransferase"/>
</dbReference>
<evidence type="ECO:0000313" key="6">
    <source>
        <dbReference type="Proteomes" id="UP001175271"/>
    </source>
</evidence>
<dbReference type="SUPFAM" id="SSF55729">
    <property type="entry name" value="Acyl-CoA N-acyltransferases (Nat)"/>
    <property type="match status" value="1"/>
</dbReference>
<protein>
    <recommendedName>
        <fullName evidence="2">Protein NATD1</fullName>
    </recommendedName>
    <alternativeName>
        <fullName evidence="3">N-acetyltransferase domain-containing protein 1</fullName>
    </alternativeName>
</protein>
<keyword evidence="6" id="KW-1185">Reference proteome</keyword>
<organism evidence="5 6">
    <name type="scientific">Steinernema hermaphroditum</name>
    <dbReference type="NCBI Taxonomy" id="289476"/>
    <lineage>
        <taxon>Eukaryota</taxon>
        <taxon>Metazoa</taxon>
        <taxon>Ecdysozoa</taxon>
        <taxon>Nematoda</taxon>
        <taxon>Chromadorea</taxon>
        <taxon>Rhabditida</taxon>
        <taxon>Tylenchina</taxon>
        <taxon>Panagrolaimomorpha</taxon>
        <taxon>Strongyloidoidea</taxon>
        <taxon>Steinernematidae</taxon>
        <taxon>Steinernema</taxon>
    </lineage>
</organism>
<reference evidence="5" key="1">
    <citation type="submission" date="2023-06" db="EMBL/GenBank/DDBJ databases">
        <title>Genomic analysis of the entomopathogenic nematode Steinernema hermaphroditum.</title>
        <authorList>
            <person name="Schwarz E.M."/>
            <person name="Heppert J.K."/>
            <person name="Baniya A."/>
            <person name="Schwartz H.T."/>
            <person name="Tan C.-H."/>
            <person name="Antoshechkin I."/>
            <person name="Sternberg P.W."/>
            <person name="Goodrich-Blair H."/>
            <person name="Dillman A.R."/>
        </authorList>
    </citation>
    <scope>NUCLEOTIDE SEQUENCE</scope>
    <source>
        <strain evidence="5">PS9179</strain>
        <tissue evidence="5">Whole animal</tissue>
    </source>
</reference>
<name>A0AA39LHD7_9BILA</name>
<dbReference type="PROSITE" id="PS51729">
    <property type="entry name" value="GNAT_YJDJ"/>
    <property type="match status" value="1"/>
</dbReference>
<dbReference type="CDD" id="cd04301">
    <property type="entry name" value="NAT_SF"/>
    <property type="match status" value="1"/>
</dbReference>
<comment type="caution">
    <text evidence="5">The sequence shown here is derived from an EMBL/GenBank/DDBJ whole genome shotgun (WGS) entry which is preliminary data.</text>
</comment>
<evidence type="ECO:0000256" key="1">
    <source>
        <dbReference type="ARBA" id="ARBA00006233"/>
    </source>
</evidence>
<dbReference type="PANTHER" id="PTHR31435">
    <property type="entry name" value="PROTEIN NATD1"/>
    <property type="match status" value="1"/>
</dbReference>
<evidence type="ECO:0000256" key="3">
    <source>
        <dbReference type="ARBA" id="ARBA00031876"/>
    </source>
</evidence>
<dbReference type="EMBL" id="JAUCMV010000005">
    <property type="protein sequence ID" value="KAK0397159.1"/>
    <property type="molecule type" value="Genomic_DNA"/>
</dbReference>
<proteinExistence type="inferred from homology"/>
<dbReference type="Pfam" id="PF14542">
    <property type="entry name" value="Acetyltransf_CG"/>
    <property type="match status" value="1"/>
</dbReference>
<sequence>MALRVEHSRKALEFFIKMNNARSVLQYRNLPNSVMDIYHTEVPVQHQGKGVAKILVNEAFKYAAENNLKVLPTCTYVERFAKMFATEDQKRIVVPLDARL</sequence>
<evidence type="ECO:0000259" key="4">
    <source>
        <dbReference type="PROSITE" id="PS51729"/>
    </source>
</evidence>
<evidence type="ECO:0000256" key="2">
    <source>
        <dbReference type="ARBA" id="ARBA00020243"/>
    </source>
</evidence>